<keyword evidence="9" id="KW-1133">Transmembrane helix</keyword>
<proteinExistence type="predicted"/>
<dbReference type="SUPFAM" id="SSF55874">
    <property type="entry name" value="ATPase domain of HSP90 chaperone/DNA topoisomerase II/histidine kinase"/>
    <property type="match status" value="1"/>
</dbReference>
<feature type="domain" description="Signal transduction histidine kinase subgroup 3 dimerisation and phosphoacceptor" evidence="11">
    <location>
        <begin position="217"/>
        <end position="282"/>
    </location>
</feature>
<keyword evidence="9" id="KW-0812">Transmembrane</keyword>
<dbReference type="InterPro" id="IPR036890">
    <property type="entry name" value="HATPase_C_sf"/>
</dbReference>
<keyword evidence="8" id="KW-0902">Two-component regulatory system</keyword>
<dbReference type="GO" id="GO:0016020">
    <property type="term" value="C:membrane"/>
    <property type="evidence" value="ECO:0007669"/>
    <property type="project" value="InterPro"/>
</dbReference>
<evidence type="ECO:0000256" key="5">
    <source>
        <dbReference type="ARBA" id="ARBA00022741"/>
    </source>
</evidence>
<dbReference type="Pfam" id="PF02518">
    <property type="entry name" value="HATPase_c"/>
    <property type="match status" value="1"/>
</dbReference>
<reference evidence="13" key="1">
    <citation type="submission" date="2024-05" db="EMBL/GenBank/DDBJ databases">
        <authorList>
            <person name="Cai S.Y."/>
            <person name="Jin L.M."/>
            <person name="Li H.R."/>
        </authorList>
    </citation>
    <scope>NUCLEOTIDE SEQUENCE</scope>
    <source>
        <strain evidence="13">A5-74</strain>
    </source>
</reference>
<evidence type="ECO:0000259" key="12">
    <source>
        <dbReference type="Pfam" id="PF23539"/>
    </source>
</evidence>
<keyword evidence="9" id="KW-0472">Membrane</keyword>
<dbReference type="GO" id="GO:0046983">
    <property type="term" value="F:protein dimerization activity"/>
    <property type="evidence" value="ECO:0007669"/>
    <property type="project" value="InterPro"/>
</dbReference>
<dbReference type="InterPro" id="IPR055558">
    <property type="entry name" value="DUF7134"/>
</dbReference>
<dbReference type="InterPro" id="IPR050482">
    <property type="entry name" value="Sensor_HK_TwoCompSys"/>
</dbReference>
<evidence type="ECO:0000256" key="7">
    <source>
        <dbReference type="ARBA" id="ARBA00022840"/>
    </source>
</evidence>
<dbReference type="CDD" id="cd16917">
    <property type="entry name" value="HATPase_UhpB-NarQ-NarX-like"/>
    <property type="match status" value="1"/>
</dbReference>
<dbReference type="InterPro" id="IPR003594">
    <property type="entry name" value="HATPase_dom"/>
</dbReference>
<dbReference type="InterPro" id="IPR011712">
    <property type="entry name" value="Sig_transdc_His_kin_sub3_dim/P"/>
</dbReference>
<gene>
    <name evidence="13" type="ORF">ABLG96_21000</name>
</gene>
<feature type="domain" description="Histidine kinase/HSP90-like ATPase" evidence="10">
    <location>
        <begin position="329"/>
        <end position="418"/>
    </location>
</feature>
<feature type="transmembrane region" description="Helical" evidence="9">
    <location>
        <begin position="165"/>
        <end position="184"/>
    </location>
</feature>
<evidence type="ECO:0000259" key="11">
    <source>
        <dbReference type="Pfam" id="PF07730"/>
    </source>
</evidence>
<evidence type="ECO:0000256" key="6">
    <source>
        <dbReference type="ARBA" id="ARBA00022777"/>
    </source>
</evidence>
<evidence type="ECO:0000256" key="1">
    <source>
        <dbReference type="ARBA" id="ARBA00000085"/>
    </source>
</evidence>
<feature type="transmembrane region" description="Helical" evidence="9">
    <location>
        <begin position="20"/>
        <end position="44"/>
    </location>
</feature>
<feature type="transmembrane region" description="Helical" evidence="9">
    <location>
        <begin position="132"/>
        <end position="153"/>
    </location>
</feature>
<dbReference type="Pfam" id="PF07730">
    <property type="entry name" value="HisKA_3"/>
    <property type="match status" value="1"/>
</dbReference>
<feature type="transmembrane region" description="Helical" evidence="9">
    <location>
        <begin position="74"/>
        <end position="94"/>
    </location>
</feature>
<feature type="transmembrane region" description="Helical" evidence="9">
    <location>
        <begin position="50"/>
        <end position="67"/>
    </location>
</feature>
<evidence type="ECO:0000256" key="3">
    <source>
        <dbReference type="ARBA" id="ARBA00022553"/>
    </source>
</evidence>
<dbReference type="Gene3D" id="3.30.565.10">
    <property type="entry name" value="Histidine kinase-like ATPase, C-terminal domain"/>
    <property type="match status" value="1"/>
</dbReference>
<evidence type="ECO:0000256" key="9">
    <source>
        <dbReference type="SAM" id="Phobius"/>
    </source>
</evidence>
<accession>A0AAU8DMY1</accession>
<keyword evidence="4" id="KW-0808">Transferase</keyword>
<evidence type="ECO:0000256" key="2">
    <source>
        <dbReference type="ARBA" id="ARBA00012438"/>
    </source>
</evidence>
<dbReference type="RefSeq" id="WP_353649246.1">
    <property type="nucleotide sequence ID" value="NZ_CP159218.1"/>
</dbReference>
<evidence type="ECO:0000313" key="13">
    <source>
        <dbReference type="EMBL" id="XCG63631.1"/>
    </source>
</evidence>
<organism evidence="13">
    <name type="scientific">Nakamurella sp. A5-74</name>
    <dbReference type="NCBI Taxonomy" id="3158264"/>
    <lineage>
        <taxon>Bacteria</taxon>
        <taxon>Bacillati</taxon>
        <taxon>Actinomycetota</taxon>
        <taxon>Actinomycetes</taxon>
        <taxon>Nakamurellales</taxon>
        <taxon>Nakamurellaceae</taxon>
        <taxon>Nakamurella</taxon>
    </lineage>
</organism>
<evidence type="ECO:0000256" key="8">
    <source>
        <dbReference type="ARBA" id="ARBA00023012"/>
    </source>
</evidence>
<dbReference type="EC" id="2.7.13.3" evidence="2"/>
<dbReference type="PANTHER" id="PTHR24421:SF10">
    <property type="entry name" value="NITRATE_NITRITE SENSOR PROTEIN NARQ"/>
    <property type="match status" value="1"/>
</dbReference>
<dbReference type="Gene3D" id="1.20.5.1930">
    <property type="match status" value="1"/>
</dbReference>
<feature type="domain" description="DUF7134" evidence="12">
    <location>
        <begin position="11"/>
        <end position="188"/>
    </location>
</feature>
<comment type="catalytic activity">
    <reaction evidence="1">
        <text>ATP + protein L-histidine = ADP + protein N-phospho-L-histidine.</text>
        <dbReference type="EC" id="2.7.13.3"/>
    </reaction>
</comment>
<evidence type="ECO:0000259" key="10">
    <source>
        <dbReference type="Pfam" id="PF02518"/>
    </source>
</evidence>
<keyword evidence="6 13" id="KW-0418">Kinase</keyword>
<dbReference type="GO" id="GO:0000155">
    <property type="term" value="F:phosphorelay sensor kinase activity"/>
    <property type="evidence" value="ECO:0007669"/>
    <property type="project" value="InterPro"/>
</dbReference>
<feature type="transmembrane region" description="Helical" evidence="9">
    <location>
        <begin position="100"/>
        <end position="120"/>
    </location>
</feature>
<protein>
    <recommendedName>
        <fullName evidence="2">histidine kinase</fullName>
        <ecNumber evidence="2">2.7.13.3</ecNumber>
    </recommendedName>
</protein>
<dbReference type="PANTHER" id="PTHR24421">
    <property type="entry name" value="NITRATE/NITRITE SENSOR PROTEIN NARX-RELATED"/>
    <property type="match status" value="1"/>
</dbReference>
<evidence type="ECO:0000256" key="4">
    <source>
        <dbReference type="ARBA" id="ARBA00022679"/>
    </source>
</evidence>
<keyword evidence="7" id="KW-0067">ATP-binding</keyword>
<name>A0AAU8DMY1_9ACTN</name>
<dbReference type="GO" id="GO:0005524">
    <property type="term" value="F:ATP binding"/>
    <property type="evidence" value="ECO:0007669"/>
    <property type="project" value="UniProtKB-KW"/>
</dbReference>
<keyword evidence="5" id="KW-0547">Nucleotide-binding</keyword>
<dbReference type="EMBL" id="CP159218">
    <property type="protein sequence ID" value="XCG63631.1"/>
    <property type="molecule type" value="Genomic_DNA"/>
</dbReference>
<keyword evidence="3" id="KW-0597">Phosphoprotein</keyword>
<dbReference type="AlphaFoldDB" id="A0AAU8DMY1"/>
<sequence length="434" mass="46011">MSAAADDVQRVYRWARDRPYATDVALAIALAATAGTVSVLTVTADPPPTGYLLLTLSAFAVLHLAVSGRRRRPVPAFVLAVAGEAALSIVPLQSGGEGTAYPVTLLPAGLAYLLCAYSVSARAPSPWPRMSLLVGMIGTAAVTVRFVTAPTFADTAPGGQWGGTLFVVAALLATVLSMWALGAFRRWRLAQIEGLAERARRAEQDRADQVRQAAVDERARIAREIHDVVAHSLSVMVRQAEGGRFVAATDTAKAAEVMRTIADIGREALQDMRSLIGVLRSDNPQEMSQPQPTIDDITQMVDRVRESGLPVSLDVSGRSRNLDRAAHLAAYRLVQESLTNVVKHAGAGARAQVRIVWGEQDLTLEVTDTGQPPPPTVGSSIHGRGHVGMSERLTLLGGSLSAGPAADDGYRVTGRIPLVRSNSVAVSSTPKTQE</sequence>
<dbReference type="Pfam" id="PF23539">
    <property type="entry name" value="DUF7134"/>
    <property type="match status" value="1"/>
</dbReference>